<comment type="caution">
    <text evidence="3">The sequence shown here is derived from an EMBL/GenBank/DDBJ whole genome shotgun (WGS) entry which is preliminary data.</text>
</comment>
<dbReference type="AlphaFoldDB" id="V2WGW6"/>
<feature type="compositionally biased region" description="Basic and acidic residues" evidence="2">
    <location>
        <begin position="96"/>
        <end position="119"/>
    </location>
</feature>
<evidence type="ECO:0000256" key="2">
    <source>
        <dbReference type="SAM" id="MobiDB-lite"/>
    </source>
</evidence>
<evidence type="ECO:0000313" key="4">
    <source>
        <dbReference type="Proteomes" id="UP000017559"/>
    </source>
</evidence>
<organism evidence="3 4">
    <name type="scientific">Moniliophthora roreri (strain MCA 2997)</name>
    <name type="common">Cocoa frosty pod rot fungus</name>
    <name type="synonym">Crinipellis roreri</name>
    <dbReference type="NCBI Taxonomy" id="1381753"/>
    <lineage>
        <taxon>Eukaryota</taxon>
        <taxon>Fungi</taxon>
        <taxon>Dikarya</taxon>
        <taxon>Basidiomycota</taxon>
        <taxon>Agaricomycotina</taxon>
        <taxon>Agaricomycetes</taxon>
        <taxon>Agaricomycetidae</taxon>
        <taxon>Agaricales</taxon>
        <taxon>Marasmiineae</taxon>
        <taxon>Marasmiaceae</taxon>
        <taxon>Moniliophthora</taxon>
    </lineage>
</organism>
<evidence type="ECO:0000313" key="3">
    <source>
        <dbReference type="EMBL" id="ESK80822.1"/>
    </source>
</evidence>
<sequence length="136" mass="15054">MAQVPENIAGPSKLRACGQPKSCLVVENSDGDFSSDESAAELGQLILLEVKQMRQEMNKQMDELFSQVECLEKEPRTLHYKLALVLDVLNIAHSDREEKEKLQPKLDKGKGRAVEKLEDGSGNESRGKSSAAKLED</sequence>
<feature type="coiled-coil region" evidence="1">
    <location>
        <begin position="47"/>
        <end position="74"/>
    </location>
</feature>
<proteinExistence type="predicted"/>
<gene>
    <name evidence="3" type="ORF">Moror_4319</name>
</gene>
<dbReference type="KEGG" id="mrr:Moror_4319"/>
<dbReference type="HOGENOM" id="CLU_065194_1_0_1"/>
<name>V2WGW6_MONRO</name>
<feature type="region of interest" description="Disordered" evidence="2">
    <location>
        <begin position="96"/>
        <end position="136"/>
    </location>
</feature>
<reference evidence="3 4" key="1">
    <citation type="journal article" date="2014" name="BMC Genomics">
        <title>Genome and secretome analysis of the hemibiotrophic fungal pathogen, Moniliophthora roreri, which causes frosty pod rot disease of cacao: mechanisms of the biotrophic and necrotrophic phases.</title>
        <authorList>
            <person name="Meinhardt L.W."/>
            <person name="Costa G.G.L."/>
            <person name="Thomazella D.P.T."/>
            <person name="Teixeira P.J.P.L."/>
            <person name="Carazzolle M.F."/>
            <person name="Schuster S.C."/>
            <person name="Carlson J.E."/>
            <person name="Guiltinan M.J."/>
            <person name="Mieczkowski P."/>
            <person name="Farmer A."/>
            <person name="Ramaraj T."/>
            <person name="Crozier J."/>
            <person name="Davis R.E."/>
            <person name="Shao J."/>
            <person name="Melnick R.L."/>
            <person name="Pereira G.A.G."/>
            <person name="Bailey B.A."/>
        </authorList>
    </citation>
    <scope>NUCLEOTIDE SEQUENCE [LARGE SCALE GENOMIC DNA]</scope>
    <source>
        <strain evidence="3 4">MCA 2997</strain>
    </source>
</reference>
<dbReference type="EMBL" id="AWSO01002952">
    <property type="protein sequence ID" value="ESK80822.1"/>
    <property type="molecule type" value="Genomic_DNA"/>
</dbReference>
<accession>V2WGW6</accession>
<keyword evidence="4" id="KW-1185">Reference proteome</keyword>
<evidence type="ECO:0000256" key="1">
    <source>
        <dbReference type="SAM" id="Coils"/>
    </source>
</evidence>
<dbReference type="Proteomes" id="UP000017559">
    <property type="component" value="Unassembled WGS sequence"/>
</dbReference>
<keyword evidence="1" id="KW-0175">Coiled coil</keyword>
<protein>
    <submittedName>
        <fullName evidence="3">Uncharacterized protein</fullName>
    </submittedName>
</protein>